<name>A0AAJ0GDW4_9PEZI</name>
<feature type="compositionally biased region" description="Basic and acidic residues" evidence="1">
    <location>
        <begin position="51"/>
        <end position="60"/>
    </location>
</feature>
<dbReference type="Pfam" id="PF11374">
    <property type="entry name" value="DUF3176"/>
    <property type="match status" value="1"/>
</dbReference>
<dbReference type="AlphaFoldDB" id="A0AAJ0GDW4"/>
<dbReference type="PANTHER" id="PTHR37576">
    <property type="entry name" value="DEFECT AT LOW TEMPERATURE PROTEIN 1"/>
    <property type="match status" value="1"/>
</dbReference>
<dbReference type="PANTHER" id="PTHR37576:SF2">
    <property type="entry name" value="DEFECT AT LOW TEMPERATURE PROTEIN 1"/>
    <property type="match status" value="1"/>
</dbReference>
<dbReference type="EMBL" id="JAWDJX010000011">
    <property type="protein sequence ID" value="KAK3054603.1"/>
    <property type="molecule type" value="Genomic_DNA"/>
</dbReference>
<sequence>MMAQWPRAAQILEQTKPLESAILSNLNNNSSMDSVGMAGRINKCVSVPETGRNRPLHDSEASQNSVFSPLDASKDEPRNEPKNTAAATTIELTDKVPGSLDEQAPIFASYGILRASHGDPVTSWKYQPSVYLAILTAMSNKTLAFACVQGTVVTFWLHALRGTTLGDLHRDWSYGRSDTQLAHRGLIKSLTNR</sequence>
<gene>
    <name evidence="2" type="ORF">LTR09_004332</name>
</gene>
<comment type="caution">
    <text evidence="2">The sequence shown here is derived from an EMBL/GenBank/DDBJ whole genome shotgun (WGS) entry which is preliminary data.</text>
</comment>
<organism evidence="2 3">
    <name type="scientific">Extremus antarcticus</name>
    <dbReference type="NCBI Taxonomy" id="702011"/>
    <lineage>
        <taxon>Eukaryota</taxon>
        <taxon>Fungi</taxon>
        <taxon>Dikarya</taxon>
        <taxon>Ascomycota</taxon>
        <taxon>Pezizomycotina</taxon>
        <taxon>Dothideomycetes</taxon>
        <taxon>Dothideomycetidae</taxon>
        <taxon>Mycosphaerellales</taxon>
        <taxon>Extremaceae</taxon>
        <taxon>Extremus</taxon>
    </lineage>
</organism>
<evidence type="ECO:0000313" key="2">
    <source>
        <dbReference type="EMBL" id="KAK3054603.1"/>
    </source>
</evidence>
<accession>A0AAJ0GDW4</accession>
<evidence type="ECO:0000313" key="3">
    <source>
        <dbReference type="Proteomes" id="UP001271007"/>
    </source>
</evidence>
<feature type="region of interest" description="Disordered" evidence="1">
    <location>
        <begin position="48"/>
        <end position="86"/>
    </location>
</feature>
<keyword evidence="3" id="KW-1185">Reference proteome</keyword>
<evidence type="ECO:0000256" key="1">
    <source>
        <dbReference type="SAM" id="MobiDB-lite"/>
    </source>
</evidence>
<feature type="compositionally biased region" description="Basic and acidic residues" evidence="1">
    <location>
        <begin position="72"/>
        <end position="81"/>
    </location>
</feature>
<dbReference type="InterPro" id="IPR021514">
    <property type="entry name" value="DUF3176"/>
</dbReference>
<proteinExistence type="predicted"/>
<protein>
    <submittedName>
        <fullName evidence="2">Uncharacterized protein</fullName>
    </submittedName>
</protein>
<dbReference type="Proteomes" id="UP001271007">
    <property type="component" value="Unassembled WGS sequence"/>
</dbReference>
<reference evidence="2" key="1">
    <citation type="submission" date="2023-04" db="EMBL/GenBank/DDBJ databases">
        <title>Black Yeasts Isolated from many extreme environments.</title>
        <authorList>
            <person name="Coleine C."/>
            <person name="Stajich J.E."/>
            <person name="Selbmann L."/>
        </authorList>
    </citation>
    <scope>NUCLEOTIDE SEQUENCE</scope>
    <source>
        <strain evidence="2">CCFEE 5312</strain>
    </source>
</reference>